<dbReference type="Pfam" id="PF00105">
    <property type="entry name" value="zf-C4"/>
    <property type="match status" value="1"/>
</dbReference>
<evidence type="ECO:0000313" key="14">
    <source>
        <dbReference type="EMBL" id="KAK2562926.1"/>
    </source>
</evidence>
<evidence type="ECO:0000256" key="8">
    <source>
        <dbReference type="ARBA" id="ARBA00023163"/>
    </source>
</evidence>
<keyword evidence="15" id="KW-1185">Reference proteome</keyword>
<evidence type="ECO:0000256" key="11">
    <source>
        <dbReference type="RuleBase" id="RU004334"/>
    </source>
</evidence>
<dbReference type="PRINTS" id="PR01282">
    <property type="entry name" value="COUPTNFACTOR"/>
</dbReference>
<dbReference type="FunFam" id="3.30.50.10:FF:000006">
    <property type="entry name" value="Nuclear receptor subfamily 5 group A member"/>
    <property type="match status" value="1"/>
</dbReference>
<dbReference type="GO" id="GO:0043565">
    <property type="term" value="F:sequence-specific DNA binding"/>
    <property type="evidence" value="ECO:0007669"/>
    <property type="project" value="InterPro"/>
</dbReference>
<evidence type="ECO:0000313" key="15">
    <source>
        <dbReference type="Proteomes" id="UP001249851"/>
    </source>
</evidence>
<dbReference type="GO" id="GO:0008270">
    <property type="term" value="F:zinc ion binding"/>
    <property type="evidence" value="ECO:0007669"/>
    <property type="project" value="UniProtKB-KW"/>
</dbReference>
<keyword evidence="8 11" id="KW-0804">Transcription</keyword>
<dbReference type="InterPro" id="IPR035500">
    <property type="entry name" value="NHR-like_dom_sf"/>
</dbReference>
<dbReference type="SUPFAM" id="SSF48508">
    <property type="entry name" value="Nuclear receptor ligand-binding domain"/>
    <property type="match status" value="1"/>
</dbReference>
<sequence length="467" mass="51682">PRQLTLSTLVNPRFNFIMNCFNDDATSTIEVNIRALTDFPQTQNPTVGFSNEEDSPVLLETAFYSPEDCSESEESSSASKPSIECVVCGDKSSGKHYGVFTCEGCKSFFKRSIRRNLSYTCRGFKNCPVDIQHRNHCQYCRLKKCMKVGMRKDAVQKGRISTTQSDVTNSLQLSLGDMRNPQSFYSSYITLLLRADTIARYQQSIGIPNNFAGLENASELGARLLVSIAEWAKSIPFFSEFTLPDQSILLRSCWSELFILSAAQHCSPFHTAQPLTISALAPSSNVDELVASSNGTMLFDSAENLRLFEEQVEKLKNLQIDSAEFCCLKAIILFNPDSQGLSSYAHVEGLQERSQCALEDYIRTQYPNQPTRFGKLLLRLPSLRIIRPGTVEVLFFPPVGLGSTVESAVNEMLVISSSPQVAATSPNNWPATPVFPNCFTAGNITNISEMNDMNSMTNSNMNGGAVL</sequence>
<proteinExistence type="inferred from homology"/>
<dbReference type="GO" id="GO:0005634">
    <property type="term" value="C:nucleus"/>
    <property type="evidence" value="ECO:0007669"/>
    <property type="project" value="UniProtKB-SubCell"/>
</dbReference>
<dbReference type="InterPro" id="IPR013088">
    <property type="entry name" value="Znf_NHR/GATA"/>
</dbReference>
<dbReference type="PRINTS" id="PR00398">
    <property type="entry name" value="STRDHORMONER"/>
</dbReference>
<feature type="domain" description="Nuclear receptor" evidence="12">
    <location>
        <begin position="82"/>
        <end position="157"/>
    </location>
</feature>
<dbReference type="Pfam" id="PF00104">
    <property type="entry name" value="Hormone_recep"/>
    <property type="match status" value="1"/>
</dbReference>
<keyword evidence="10 11" id="KW-0539">Nucleus</keyword>
<dbReference type="Gene3D" id="3.30.50.10">
    <property type="entry name" value="Erythroid Transcription Factor GATA-1, subunit A"/>
    <property type="match status" value="1"/>
</dbReference>
<evidence type="ECO:0000256" key="5">
    <source>
        <dbReference type="ARBA" id="ARBA00022833"/>
    </source>
</evidence>
<dbReference type="SUPFAM" id="SSF57716">
    <property type="entry name" value="Glucocorticoid receptor-like (DNA-binding domain)"/>
    <property type="match status" value="1"/>
</dbReference>
<dbReference type="EMBL" id="JARQWQ010000027">
    <property type="protein sequence ID" value="KAK2562926.1"/>
    <property type="molecule type" value="Genomic_DNA"/>
</dbReference>
<feature type="non-terminal residue" evidence="14">
    <location>
        <position position="1"/>
    </location>
</feature>
<dbReference type="PROSITE" id="PS51030">
    <property type="entry name" value="NUCLEAR_REC_DBD_2"/>
    <property type="match status" value="1"/>
</dbReference>
<dbReference type="InterPro" id="IPR001723">
    <property type="entry name" value="Nuclear_hrmn_rcpt"/>
</dbReference>
<dbReference type="PROSITE" id="PS51843">
    <property type="entry name" value="NR_LBD"/>
    <property type="match status" value="1"/>
</dbReference>
<evidence type="ECO:0000256" key="10">
    <source>
        <dbReference type="ARBA" id="ARBA00023242"/>
    </source>
</evidence>
<feature type="domain" description="NR LBD" evidence="13">
    <location>
        <begin position="163"/>
        <end position="416"/>
    </location>
</feature>
<comment type="similarity">
    <text evidence="2">Belongs to the nuclear hormone receptor family. NR5 subfamily.</text>
</comment>
<dbReference type="InterPro" id="IPR000536">
    <property type="entry name" value="Nucl_hrmn_rcpt_lig-bd"/>
</dbReference>
<organism evidence="14 15">
    <name type="scientific">Acropora cervicornis</name>
    <name type="common">Staghorn coral</name>
    <dbReference type="NCBI Taxonomy" id="6130"/>
    <lineage>
        <taxon>Eukaryota</taxon>
        <taxon>Metazoa</taxon>
        <taxon>Cnidaria</taxon>
        <taxon>Anthozoa</taxon>
        <taxon>Hexacorallia</taxon>
        <taxon>Scleractinia</taxon>
        <taxon>Astrocoeniina</taxon>
        <taxon>Acroporidae</taxon>
        <taxon>Acropora</taxon>
    </lineage>
</organism>
<dbReference type="CDD" id="cd06958">
    <property type="entry name" value="NR_DBD_COUP_TF"/>
    <property type="match status" value="1"/>
</dbReference>
<evidence type="ECO:0000259" key="12">
    <source>
        <dbReference type="PROSITE" id="PS51030"/>
    </source>
</evidence>
<gene>
    <name evidence="14" type="ORF">P5673_013903</name>
</gene>
<evidence type="ECO:0000256" key="1">
    <source>
        <dbReference type="ARBA" id="ARBA00004123"/>
    </source>
</evidence>
<dbReference type="PROSITE" id="PS00031">
    <property type="entry name" value="NUCLEAR_REC_DBD_1"/>
    <property type="match status" value="1"/>
</dbReference>
<evidence type="ECO:0000256" key="7">
    <source>
        <dbReference type="ARBA" id="ARBA00023125"/>
    </source>
</evidence>
<dbReference type="InterPro" id="IPR001628">
    <property type="entry name" value="Znf_hrmn_rcpt"/>
</dbReference>
<dbReference type="Gene3D" id="1.10.565.10">
    <property type="entry name" value="Retinoid X Receptor"/>
    <property type="match status" value="1"/>
</dbReference>
<comment type="caution">
    <text evidence="14">The sequence shown here is derived from an EMBL/GenBank/DDBJ whole genome shotgun (WGS) entry which is preliminary data.</text>
</comment>
<reference evidence="14" key="1">
    <citation type="journal article" date="2023" name="G3 (Bethesda)">
        <title>Whole genome assembly and annotation of the endangered Caribbean coral Acropora cervicornis.</title>
        <authorList>
            <person name="Selwyn J.D."/>
            <person name="Vollmer S.V."/>
        </authorList>
    </citation>
    <scope>NUCLEOTIDE SEQUENCE</scope>
    <source>
        <strain evidence="14">K2</strain>
    </source>
</reference>
<keyword evidence="6 11" id="KW-0805">Transcription regulation</keyword>
<dbReference type="GO" id="GO:0003700">
    <property type="term" value="F:DNA-binding transcription factor activity"/>
    <property type="evidence" value="ECO:0007669"/>
    <property type="project" value="InterPro"/>
</dbReference>
<evidence type="ECO:0000256" key="4">
    <source>
        <dbReference type="ARBA" id="ARBA00022771"/>
    </source>
</evidence>
<keyword evidence="9 11" id="KW-0675">Receptor</keyword>
<evidence type="ECO:0000256" key="6">
    <source>
        <dbReference type="ARBA" id="ARBA00023015"/>
    </source>
</evidence>
<dbReference type="InterPro" id="IPR050274">
    <property type="entry name" value="Nuclear_hormone_rcpt_NR2"/>
</dbReference>
<evidence type="ECO:0000256" key="3">
    <source>
        <dbReference type="ARBA" id="ARBA00022723"/>
    </source>
</evidence>
<dbReference type="SMART" id="SM00430">
    <property type="entry name" value="HOLI"/>
    <property type="match status" value="1"/>
</dbReference>
<dbReference type="Proteomes" id="UP001249851">
    <property type="component" value="Unassembled WGS sequence"/>
</dbReference>
<keyword evidence="7 11" id="KW-0238">DNA-binding</keyword>
<dbReference type="SMART" id="SM00399">
    <property type="entry name" value="ZnF_C4"/>
    <property type="match status" value="1"/>
</dbReference>
<keyword evidence="3 11" id="KW-0479">Metal-binding</keyword>
<protein>
    <submittedName>
        <fullName evidence="14">Nuclear receptor subfamily 2 group F member 1-B</fullName>
    </submittedName>
</protein>
<evidence type="ECO:0000259" key="13">
    <source>
        <dbReference type="PROSITE" id="PS51843"/>
    </source>
</evidence>
<evidence type="ECO:0000256" key="2">
    <source>
        <dbReference type="ARBA" id="ARBA00007536"/>
    </source>
</evidence>
<dbReference type="FunFam" id="1.10.565.10:FF:000011">
    <property type="entry name" value="Nuclear receptor subfamily 5, group A, member 2"/>
    <property type="match status" value="1"/>
</dbReference>
<comment type="subcellular location">
    <subcellularLocation>
        <location evidence="1 11">Nucleus</location>
    </subcellularLocation>
</comment>
<keyword evidence="5 11" id="KW-0862">Zinc</keyword>
<evidence type="ECO:0000256" key="9">
    <source>
        <dbReference type="ARBA" id="ARBA00023170"/>
    </source>
</evidence>
<dbReference type="PANTHER" id="PTHR24083">
    <property type="entry name" value="NUCLEAR HORMONE RECEPTOR"/>
    <property type="match status" value="1"/>
</dbReference>
<accession>A0AAD9QL28</accession>
<name>A0AAD9QL28_ACRCE</name>
<keyword evidence="4 11" id="KW-0863">Zinc-finger</keyword>
<dbReference type="PRINTS" id="PR00047">
    <property type="entry name" value="STROIDFINGER"/>
</dbReference>
<dbReference type="AlphaFoldDB" id="A0AAD9QL28"/>
<reference evidence="14" key="2">
    <citation type="journal article" date="2023" name="Science">
        <title>Genomic signatures of disease resistance in endangered staghorn corals.</title>
        <authorList>
            <person name="Vollmer S.V."/>
            <person name="Selwyn J.D."/>
            <person name="Despard B.A."/>
            <person name="Roesel C.L."/>
        </authorList>
    </citation>
    <scope>NUCLEOTIDE SEQUENCE</scope>
    <source>
        <strain evidence="14">K2</strain>
    </source>
</reference>